<dbReference type="EMBL" id="FUKI01000156">
    <property type="protein sequence ID" value="SJM95755.1"/>
    <property type="molecule type" value="Genomic_DNA"/>
</dbReference>
<dbReference type="SUPFAM" id="SSF158544">
    <property type="entry name" value="GspK insert domain-like"/>
    <property type="match status" value="1"/>
</dbReference>
<evidence type="ECO:0000256" key="1">
    <source>
        <dbReference type="ARBA" id="ARBA00004533"/>
    </source>
</evidence>
<dbReference type="GO" id="GO:0009306">
    <property type="term" value="P:protein secretion"/>
    <property type="evidence" value="ECO:0007669"/>
    <property type="project" value="InterPro"/>
</dbReference>
<reference evidence="13" key="1">
    <citation type="submission" date="2017-02" db="EMBL/GenBank/DDBJ databases">
        <authorList>
            <person name="Daims H."/>
        </authorList>
    </citation>
    <scope>NUCLEOTIDE SEQUENCE [LARGE SCALE GENOMIC DNA]</scope>
</reference>
<dbReference type="PIRSF" id="PIRSF002786">
    <property type="entry name" value="XcpX"/>
    <property type="match status" value="1"/>
</dbReference>
<evidence type="ECO:0000256" key="10">
    <source>
        <dbReference type="PIRNR" id="PIRNR002786"/>
    </source>
</evidence>
<keyword evidence="7" id="KW-0653">Protein transport</keyword>
<dbReference type="GO" id="GO:0005886">
    <property type="term" value="C:plasma membrane"/>
    <property type="evidence" value="ECO:0007669"/>
    <property type="project" value="UniProtKB-SubCell"/>
</dbReference>
<organism evidence="12 13">
    <name type="scientific">Crenothrix polyspora</name>
    <dbReference type="NCBI Taxonomy" id="360316"/>
    <lineage>
        <taxon>Bacteria</taxon>
        <taxon>Pseudomonadati</taxon>
        <taxon>Pseudomonadota</taxon>
        <taxon>Gammaproteobacteria</taxon>
        <taxon>Methylococcales</taxon>
        <taxon>Crenotrichaceae</taxon>
        <taxon>Crenothrix</taxon>
    </lineage>
</organism>
<evidence type="ECO:0000256" key="3">
    <source>
        <dbReference type="ARBA" id="ARBA00022448"/>
    </source>
</evidence>
<dbReference type="PANTHER" id="PTHR38831:SF2">
    <property type="entry name" value="TYPE II SECRETION SYSTEM PROTEIN K"/>
    <property type="match status" value="1"/>
</dbReference>
<evidence type="ECO:0000313" key="12">
    <source>
        <dbReference type="EMBL" id="SJM95755.1"/>
    </source>
</evidence>
<comment type="subcellular location">
    <subcellularLocation>
        <location evidence="1 10">Cell inner membrane</location>
    </subcellularLocation>
</comment>
<keyword evidence="5 10" id="KW-0997">Cell inner membrane</keyword>
<evidence type="ECO:0000256" key="9">
    <source>
        <dbReference type="ARBA" id="ARBA00023136"/>
    </source>
</evidence>
<proteinExistence type="inferred from homology"/>
<dbReference type="InterPro" id="IPR038072">
    <property type="entry name" value="GspK_central_sf"/>
</dbReference>
<evidence type="ECO:0000256" key="8">
    <source>
        <dbReference type="ARBA" id="ARBA00022989"/>
    </source>
</evidence>
<dbReference type="PANTHER" id="PTHR38831">
    <property type="entry name" value="TYPE II SECRETION SYSTEM PROTEIN K"/>
    <property type="match status" value="1"/>
</dbReference>
<gene>
    <name evidence="12" type="ORF">CRENPOLYSF1_770060</name>
</gene>
<dbReference type="InterPro" id="IPR005628">
    <property type="entry name" value="GspK"/>
</dbReference>
<dbReference type="InterPro" id="IPR049031">
    <property type="entry name" value="T2SSK_SAM-like_1st"/>
</dbReference>
<feature type="domain" description="T2SS protein K first SAM-like" evidence="11">
    <location>
        <begin position="109"/>
        <end position="206"/>
    </location>
</feature>
<evidence type="ECO:0000256" key="2">
    <source>
        <dbReference type="ARBA" id="ARBA00007246"/>
    </source>
</evidence>
<keyword evidence="13" id="KW-1185">Reference proteome</keyword>
<dbReference type="Gene3D" id="1.10.40.60">
    <property type="entry name" value="EpsJ-like"/>
    <property type="match status" value="1"/>
</dbReference>
<keyword evidence="3 10" id="KW-0813">Transport</keyword>
<dbReference type="Proteomes" id="UP000195667">
    <property type="component" value="Unassembled WGS sequence"/>
</dbReference>
<keyword evidence="8" id="KW-1133">Transmembrane helix</keyword>
<dbReference type="RefSeq" id="WP_245808027.1">
    <property type="nucleotide sequence ID" value="NZ_FUKI01000156.1"/>
</dbReference>
<sequence length="338" mass="36825">MCNVGQKPKGFALVLVLWVLSLLTLMAGSFALSMRREVSATAYLKNTAQATALAESGIAVAEYMMMSAGQNNANAQQDRNWRTDGSVYQIIAGNARVRVRLLSETGKININLAEQGLLRALLQRAPVPANAGKDPQRVTKLVDAILDWRDTNANVRPNGAEEHEYLAGLKYKPRNNSFRTIEELQRVSGMDAATFTWLVPLITVYSTVPQVDKTASGDVLKLLPDLPPDVLTQFLEARLASARSGKPITVPMASKYINVAEPDASQSSAVNIIAEAHLEDGSSAMLSAVVIKSELDPVTPFQIVRWQHNYANEVSLFSTTMNELLVAQCIASPRDITC</sequence>
<keyword evidence="9 10" id="KW-0472">Membrane</keyword>
<keyword evidence="6" id="KW-0812">Transmembrane</keyword>
<evidence type="ECO:0000256" key="4">
    <source>
        <dbReference type="ARBA" id="ARBA00022475"/>
    </source>
</evidence>
<evidence type="ECO:0000256" key="7">
    <source>
        <dbReference type="ARBA" id="ARBA00022927"/>
    </source>
</evidence>
<evidence type="ECO:0000256" key="6">
    <source>
        <dbReference type="ARBA" id="ARBA00022692"/>
    </source>
</evidence>
<protein>
    <recommendedName>
        <fullName evidence="10">Type II secretion system protein K</fullName>
    </recommendedName>
</protein>
<dbReference type="AlphaFoldDB" id="A0A1R4HHR2"/>
<evidence type="ECO:0000259" key="11">
    <source>
        <dbReference type="Pfam" id="PF21687"/>
    </source>
</evidence>
<comment type="similarity">
    <text evidence="2 10">Belongs to the GSP K family.</text>
</comment>
<evidence type="ECO:0000313" key="13">
    <source>
        <dbReference type="Proteomes" id="UP000195667"/>
    </source>
</evidence>
<dbReference type="Pfam" id="PF21687">
    <property type="entry name" value="T2SSK_1st"/>
    <property type="match status" value="1"/>
</dbReference>
<name>A0A1R4HHR2_9GAMM</name>
<keyword evidence="4 10" id="KW-1003">Cell membrane</keyword>
<evidence type="ECO:0000256" key="5">
    <source>
        <dbReference type="ARBA" id="ARBA00022519"/>
    </source>
</evidence>
<accession>A0A1R4HHR2</accession>